<dbReference type="Pfam" id="PF07535">
    <property type="entry name" value="zf-DBF"/>
    <property type="match status" value="1"/>
</dbReference>
<dbReference type="InterPro" id="IPR038545">
    <property type="entry name" value="Znf_DBF_sf"/>
</dbReference>
<feature type="compositionally biased region" description="Pro residues" evidence="5">
    <location>
        <begin position="252"/>
        <end position="263"/>
    </location>
</feature>
<dbReference type="GO" id="GO:0043539">
    <property type="term" value="F:protein serine/threonine kinase activator activity"/>
    <property type="evidence" value="ECO:0007669"/>
    <property type="project" value="TreeGrafter"/>
</dbReference>
<dbReference type="PANTHER" id="PTHR15375">
    <property type="entry name" value="ACTIVATOR OF S-PHASE KINASE-RELATED"/>
    <property type="match status" value="1"/>
</dbReference>
<feature type="compositionally biased region" description="Polar residues" evidence="5">
    <location>
        <begin position="688"/>
        <end position="709"/>
    </location>
</feature>
<evidence type="ECO:0000313" key="7">
    <source>
        <dbReference type="Ensembl" id="ENSGMOP00000006807.2"/>
    </source>
</evidence>
<keyword evidence="8" id="KW-1185">Reference proteome</keyword>
<evidence type="ECO:0000256" key="4">
    <source>
        <dbReference type="PROSITE-ProRule" id="PRU00600"/>
    </source>
</evidence>
<feature type="compositionally biased region" description="Basic and acidic residues" evidence="5">
    <location>
        <begin position="65"/>
        <end position="97"/>
    </location>
</feature>
<feature type="compositionally biased region" description="Basic residues" evidence="5">
    <location>
        <begin position="549"/>
        <end position="567"/>
    </location>
</feature>
<feature type="compositionally biased region" description="Pro residues" evidence="5">
    <location>
        <begin position="379"/>
        <end position="392"/>
    </location>
</feature>
<dbReference type="Ensembl" id="ENSGMOT00000007005.2">
    <property type="protein sequence ID" value="ENSGMOP00000006807.2"/>
    <property type="gene ID" value="ENSGMOG00000006407.2"/>
</dbReference>
<feature type="region of interest" description="Disordered" evidence="5">
    <location>
        <begin position="60"/>
        <end position="105"/>
    </location>
</feature>
<keyword evidence="3" id="KW-0862">Zinc</keyword>
<dbReference type="GO" id="GO:0008270">
    <property type="term" value="F:zinc ion binding"/>
    <property type="evidence" value="ECO:0007669"/>
    <property type="project" value="UniProtKB-KW"/>
</dbReference>
<evidence type="ECO:0000256" key="5">
    <source>
        <dbReference type="SAM" id="MobiDB-lite"/>
    </source>
</evidence>
<dbReference type="InterPro" id="IPR036420">
    <property type="entry name" value="BRCT_dom_sf"/>
</dbReference>
<feature type="compositionally biased region" description="Pro residues" evidence="5">
    <location>
        <begin position="437"/>
        <end position="450"/>
    </location>
</feature>
<feature type="compositionally biased region" description="Polar residues" evidence="5">
    <location>
        <begin position="664"/>
        <end position="675"/>
    </location>
</feature>
<keyword evidence="1" id="KW-0479">Metal-binding</keyword>
<gene>
    <name evidence="7" type="primary">dbf4b</name>
</gene>
<dbReference type="SUPFAM" id="SSF52113">
    <property type="entry name" value="BRCT domain"/>
    <property type="match status" value="1"/>
</dbReference>
<reference evidence="7" key="1">
    <citation type="submission" date="2025-08" db="UniProtKB">
        <authorList>
            <consortium name="Ensembl"/>
        </authorList>
    </citation>
    <scope>IDENTIFICATION</scope>
</reference>
<reference evidence="7" key="2">
    <citation type="submission" date="2025-09" db="UniProtKB">
        <authorList>
            <consortium name="Ensembl"/>
        </authorList>
    </citation>
    <scope>IDENTIFICATION</scope>
</reference>
<dbReference type="InterPro" id="IPR051590">
    <property type="entry name" value="Replication_Regulatory_Kinase"/>
</dbReference>
<dbReference type="GO" id="GO:0003676">
    <property type="term" value="F:nucleic acid binding"/>
    <property type="evidence" value="ECO:0007669"/>
    <property type="project" value="InterPro"/>
</dbReference>
<evidence type="ECO:0000256" key="1">
    <source>
        <dbReference type="ARBA" id="ARBA00022723"/>
    </source>
</evidence>
<feature type="region of interest" description="Disordered" evidence="5">
    <location>
        <begin position="376"/>
        <end position="399"/>
    </location>
</feature>
<evidence type="ECO:0000256" key="3">
    <source>
        <dbReference type="ARBA" id="ARBA00022833"/>
    </source>
</evidence>
<dbReference type="AlphaFoldDB" id="A0A8C4Z813"/>
<evidence type="ECO:0000256" key="2">
    <source>
        <dbReference type="ARBA" id="ARBA00022771"/>
    </source>
</evidence>
<dbReference type="OMA" id="LHRPCPW"/>
<dbReference type="GO" id="GO:0031431">
    <property type="term" value="C:Dbf4-dependent protein kinase complex"/>
    <property type="evidence" value="ECO:0007669"/>
    <property type="project" value="TreeGrafter"/>
</dbReference>
<dbReference type="GeneTree" id="ENSGT00530000063909"/>
<dbReference type="InterPro" id="IPR006572">
    <property type="entry name" value="Znf_DBF"/>
</dbReference>
<dbReference type="PANTHER" id="PTHR15375:SF24">
    <property type="entry name" value="PROTEIN DBF4 HOMOLOG B"/>
    <property type="match status" value="1"/>
</dbReference>
<keyword evidence="2 4" id="KW-0863">Zinc-finger</keyword>
<dbReference type="PROSITE" id="PS51265">
    <property type="entry name" value="ZF_DBF4"/>
    <property type="match status" value="1"/>
</dbReference>
<dbReference type="GO" id="GO:0010571">
    <property type="term" value="P:positive regulation of nuclear cell cycle DNA replication"/>
    <property type="evidence" value="ECO:0007669"/>
    <property type="project" value="TreeGrafter"/>
</dbReference>
<feature type="region of interest" description="Disordered" evidence="5">
    <location>
        <begin position="664"/>
        <end position="709"/>
    </location>
</feature>
<dbReference type="OrthoDB" id="21380at2759"/>
<feature type="compositionally biased region" description="Basic and acidic residues" evidence="5">
    <location>
        <begin position="233"/>
        <end position="246"/>
    </location>
</feature>
<proteinExistence type="predicted"/>
<dbReference type="Gene3D" id="6.10.250.3410">
    <property type="entry name" value="DBF zinc finger"/>
    <property type="match status" value="1"/>
</dbReference>
<feature type="region of interest" description="Disordered" evidence="5">
    <location>
        <begin position="430"/>
        <end position="471"/>
    </location>
</feature>
<sequence>MGGGLLGVLPPGEKRLTGKSFFLDNVKRRAAALLVEAIFHLGGKVEGFLHKDVTYLVTGSQEASPEERIQPAKTEAKGGRGETDPPRDGVREAKDRPWPTTPLPARPTCFGSRGMALLEKAIRNNERLQGSVLQKARSWGVQILYVDDILLYLQRLTRESFNTKQKKAELKNCSKVAVRVVKAAGLKCPYLKVEDLSRKYQPLYVQSLSFPSFCFSGRFGPSEPPPPAPCPEKGPEQECDTKESHKVASGPLGPPEPPLPLKPSPWRALNKVQGYCECCREAFTNQEEHLVSATHRGFLQQASNYSALDRLVASLLPGFDPNPPQHIDPSLDSVPTPACGPSPGAADLLTLSDGAAEKAVRALLNPVAAFDEAFRSLPAKPPSPPPAAPRPVPSHHASHPTCAPILAALLAAPRPPSPCMGLRPLDPPTLTPCSPLRQPPKLEPLSPCKPTPDGTSSDPYSQPPVLSPQAPDTRYERLDLFSDPPELSPEIPILPLPALQGMQVSGSETNHSLFNVLEKIGALCPETSPPSALCRSSSFPLMASTSSNSKKRSRSASPRRKSTKRRRLAFSVDQQSFCKPEGDLSVGLPGPVHLGPVCSSTDLAVAEACMGSDPPGDLGLGEPLHLKPLLWDSPSCGPVPPEGVKEATKPTFTSFLVPHTKVFSQPPSRLASSHSGLGDQPPSPVSPNTPDCSFSIQTPPGSHHTQSSQCSLPHAVSSVCIESALVPDVAGLSPSSSESDWDHEFLSRLAPTGAPPQEPLLSSRGRCRLDQELLQRACTWAHNSSYEARLHSALQPPTSRVL</sequence>
<dbReference type="SMART" id="SM00586">
    <property type="entry name" value="ZnF_DBF"/>
    <property type="match status" value="1"/>
</dbReference>
<evidence type="ECO:0000259" key="6">
    <source>
        <dbReference type="PROSITE" id="PS51265"/>
    </source>
</evidence>
<feature type="region of interest" description="Disordered" evidence="5">
    <location>
        <begin position="533"/>
        <end position="567"/>
    </location>
</feature>
<accession>A0A8C4Z813</accession>
<name>A0A8C4Z813_GADMO</name>
<feature type="region of interest" description="Disordered" evidence="5">
    <location>
        <begin position="224"/>
        <end position="264"/>
    </location>
</feature>
<protein>
    <recommendedName>
        <fullName evidence="6">DBF4-type domain-containing protein</fullName>
    </recommendedName>
</protein>
<feature type="domain" description="DBF4-type" evidence="6">
    <location>
        <begin position="269"/>
        <end position="318"/>
    </location>
</feature>
<dbReference type="GO" id="GO:1901987">
    <property type="term" value="P:regulation of cell cycle phase transition"/>
    <property type="evidence" value="ECO:0007669"/>
    <property type="project" value="TreeGrafter"/>
</dbReference>
<organism evidence="7 8">
    <name type="scientific">Gadus morhua</name>
    <name type="common">Atlantic cod</name>
    <dbReference type="NCBI Taxonomy" id="8049"/>
    <lineage>
        <taxon>Eukaryota</taxon>
        <taxon>Metazoa</taxon>
        <taxon>Chordata</taxon>
        <taxon>Craniata</taxon>
        <taxon>Vertebrata</taxon>
        <taxon>Euteleostomi</taxon>
        <taxon>Actinopterygii</taxon>
        <taxon>Neopterygii</taxon>
        <taxon>Teleostei</taxon>
        <taxon>Neoteleostei</taxon>
        <taxon>Acanthomorphata</taxon>
        <taxon>Zeiogadaria</taxon>
        <taxon>Gadariae</taxon>
        <taxon>Gadiformes</taxon>
        <taxon>Gadoidei</taxon>
        <taxon>Gadidae</taxon>
        <taxon>Gadus</taxon>
    </lineage>
</organism>
<dbReference type="Proteomes" id="UP000694546">
    <property type="component" value="Chromosome 18"/>
</dbReference>
<evidence type="ECO:0000313" key="8">
    <source>
        <dbReference type="Proteomes" id="UP000694546"/>
    </source>
</evidence>